<dbReference type="Proteomes" id="UP001287286">
    <property type="component" value="Unassembled WGS sequence"/>
</dbReference>
<gene>
    <name evidence="2" type="ORF">Purlil1_13148</name>
</gene>
<evidence type="ECO:0000256" key="1">
    <source>
        <dbReference type="SAM" id="MobiDB-lite"/>
    </source>
</evidence>
<evidence type="ECO:0000313" key="3">
    <source>
        <dbReference type="Proteomes" id="UP001287286"/>
    </source>
</evidence>
<feature type="compositionally biased region" description="Polar residues" evidence="1">
    <location>
        <begin position="125"/>
        <end position="134"/>
    </location>
</feature>
<evidence type="ECO:0000313" key="2">
    <source>
        <dbReference type="EMBL" id="KAK4073076.1"/>
    </source>
</evidence>
<proteinExistence type="predicted"/>
<organism evidence="2 3">
    <name type="scientific">Purpureocillium lilacinum</name>
    <name type="common">Paecilomyces lilacinus</name>
    <dbReference type="NCBI Taxonomy" id="33203"/>
    <lineage>
        <taxon>Eukaryota</taxon>
        <taxon>Fungi</taxon>
        <taxon>Dikarya</taxon>
        <taxon>Ascomycota</taxon>
        <taxon>Pezizomycotina</taxon>
        <taxon>Sordariomycetes</taxon>
        <taxon>Hypocreomycetidae</taxon>
        <taxon>Hypocreales</taxon>
        <taxon>Ophiocordycipitaceae</taxon>
        <taxon>Purpureocillium</taxon>
    </lineage>
</organism>
<comment type="caution">
    <text evidence="2">The sequence shown here is derived from an EMBL/GenBank/DDBJ whole genome shotgun (WGS) entry which is preliminary data.</text>
</comment>
<sequence length="200" mass="22201">MPTAKDLDWMNAEHADLSAPTESEHKIQFPRVGRPSESQQTACDAGRICGWAHSRSGALAGGDSRLSTVAKACVSIHINPDLSQPHLRKEDFIPAHTSVVTVLQDLSHGWTCAVCQPLKFQMDSPQAHGNQFNDPQRPRPGRRSSSTPKSAQDQQQRRDMQDWPTIRCTPFFMGAHTCMFDAQKIANWAIRAAASNSRDR</sequence>
<feature type="compositionally biased region" description="Low complexity" evidence="1">
    <location>
        <begin position="143"/>
        <end position="154"/>
    </location>
</feature>
<feature type="region of interest" description="Disordered" evidence="1">
    <location>
        <begin position="125"/>
        <end position="163"/>
    </location>
</feature>
<name>A0ABR0BF87_PURLI</name>
<protein>
    <submittedName>
        <fullName evidence="2">Uncharacterized protein</fullName>
    </submittedName>
</protein>
<accession>A0ABR0BF87</accession>
<keyword evidence="3" id="KW-1185">Reference proteome</keyword>
<dbReference type="EMBL" id="JAWRVI010000172">
    <property type="protein sequence ID" value="KAK4073076.1"/>
    <property type="molecule type" value="Genomic_DNA"/>
</dbReference>
<reference evidence="2 3" key="1">
    <citation type="journal article" date="2024" name="Microbiol. Resour. Announc.">
        <title>Genome annotations for the ascomycete fungi Trichoderma harzianum, Trichoderma aggressivum, and Purpureocillium lilacinum.</title>
        <authorList>
            <person name="Beijen E.P.W."/>
            <person name="Ohm R.A."/>
        </authorList>
    </citation>
    <scope>NUCLEOTIDE SEQUENCE [LARGE SCALE GENOMIC DNA]</scope>
    <source>
        <strain evidence="2 3">CBS 150709</strain>
    </source>
</reference>